<dbReference type="RefSeq" id="WP_379759006.1">
    <property type="nucleotide sequence ID" value="NZ_JBHSYB010000066.1"/>
</dbReference>
<dbReference type="SMART" id="SM00086">
    <property type="entry name" value="PAC"/>
    <property type="match status" value="2"/>
</dbReference>
<evidence type="ECO:0000256" key="5">
    <source>
        <dbReference type="ARBA" id="ARBA00022777"/>
    </source>
</evidence>
<dbReference type="PRINTS" id="PR00344">
    <property type="entry name" value="BCTRLSENSOR"/>
</dbReference>
<dbReference type="PANTHER" id="PTHR43304:SF1">
    <property type="entry name" value="PAC DOMAIN-CONTAINING PROTEIN"/>
    <property type="match status" value="1"/>
</dbReference>
<dbReference type="Gene3D" id="3.30.450.20">
    <property type="entry name" value="PAS domain"/>
    <property type="match status" value="2"/>
</dbReference>
<organism evidence="9 10">
    <name type="scientific">Flavobacterium myungsuense</name>
    <dbReference type="NCBI Taxonomy" id="651823"/>
    <lineage>
        <taxon>Bacteria</taxon>
        <taxon>Pseudomonadati</taxon>
        <taxon>Bacteroidota</taxon>
        <taxon>Flavobacteriia</taxon>
        <taxon>Flavobacteriales</taxon>
        <taxon>Flavobacteriaceae</taxon>
        <taxon>Flavobacterium</taxon>
    </lineage>
</organism>
<dbReference type="Proteomes" id="UP001597051">
    <property type="component" value="Unassembled WGS sequence"/>
</dbReference>
<dbReference type="InterPro" id="IPR004358">
    <property type="entry name" value="Sig_transdc_His_kin-like_C"/>
</dbReference>
<accession>A0ABW3J2X6</accession>
<feature type="domain" description="Histidine kinase" evidence="6">
    <location>
        <begin position="294"/>
        <end position="505"/>
    </location>
</feature>
<keyword evidence="3" id="KW-0597">Phosphoprotein</keyword>
<dbReference type="Pfam" id="PF08447">
    <property type="entry name" value="PAS_3"/>
    <property type="match status" value="1"/>
</dbReference>
<evidence type="ECO:0000259" key="8">
    <source>
        <dbReference type="PROSITE" id="PS50113"/>
    </source>
</evidence>
<dbReference type="Pfam" id="PF02518">
    <property type="entry name" value="HATPase_c"/>
    <property type="match status" value="1"/>
</dbReference>
<comment type="catalytic activity">
    <reaction evidence="1">
        <text>ATP + protein L-histidine = ADP + protein N-phospho-L-histidine.</text>
        <dbReference type="EC" id="2.7.13.3"/>
    </reaction>
</comment>
<dbReference type="PROSITE" id="PS50109">
    <property type="entry name" value="HIS_KIN"/>
    <property type="match status" value="1"/>
</dbReference>
<dbReference type="SUPFAM" id="SSF55785">
    <property type="entry name" value="PYP-like sensor domain (PAS domain)"/>
    <property type="match status" value="2"/>
</dbReference>
<dbReference type="InterPro" id="IPR000014">
    <property type="entry name" value="PAS"/>
</dbReference>
<dbReference type="EC" id="2.7.13.3" evidence="2"/>
<feature type="domain" description="PAS" evidence="7">
    <location>
        <begin position="147"/>
        <end position="219"/>
    </location>
</feature>
<dbReference type="InterPro" id="IPR000700">
    <property type="entry name" value="PAS-assoc_C"/>
</dbReference>
<evidence type="ECO:0000259" key="7">
    <source>
        <dbReference type="PROSITE" id="PS50112"/>
    </source>
</evidence>
<dbReference type="Gene3D" id="3.30.565.10">
    <property type="entry name" value="Histidine kinase-like ATPase, C-terminal domain"/>
    <property type="match status" value="1"/>
</dbReference>
<dbReference type="InterPro" id="IPR005467">
    <property type="entry name" value="His_kinase_dom"/>
</dbReference>
<dbReference type="PROSITE" id="PS50113">
    <property type="entry name" value="PAC"/>
    <property type="match status" value="1"/>
</dbReference>
<dbReference type="InterPro" id="IPR003594">
    <property type="entry name" value="HATPase_dom"/>
</dbReference>
<dbReference type="EMBL" id="JBHTIZ010000022">
    <property type="protein sequence ID" value="MFD0984449.1"/>
    <property type="molecule type" value="Genomic_DNA"/>
</dbReference>
<protein>
    <recommendedName>
        <fullName evidence="2">histidine kinase</fullName>
        <ecNumber evidence="2">2.7.13.3</ecNumber>
    </recommendedName>
</protein>
<dbReference type="InterPro" id="IPR035965">
    <property type="entry name" value="PAS-like_dom_sf"/>
</dbReference>
<evidence type="ECO:0000259" key="6">
    <source>
        <dbReference type="PROSITE" id="PS50109"/>
    </source>
</evidence>
<evidence type="ECO:0000313" key="9">
    <source>
        <dbReference type="EMBL" id="MFD0984449.1"/>
    </source>
</evidence>
<dbReference type="InterPro" id="IPR013655">
    <property type="entry name" value="PAS_fold_3"/>
</dbReference>
<evidence type="ECO:0000256" key="2">
    <source>
        <dbReference type="ARBA" id="ARBA00012438"/>
    </source>
</evidence>
<evidence type="ECO:0000256" key="4">
    <source>
        <dbReference type="ARBA" id="ARBA00022679"/>
    </source>
</evidence>
<dbReference type="PANTHER" id="PTHR43304">
    <property type="entry name" value="PHYTOCHROME-LIKE PROTEIN CPH1"/>
    <property type="match status" value="1"/>
</dbReference>
<proteinExistence type="predicted"/>
<keyword evidence="4" id="KW-0808">Transferase</keyword>
<dbReference type="SUPFAM" id="SSF55874">
    <property type="entry name" value="ATPase domain of HSP90 chaperone/DNA topoisomerase II/histidine kinase"/>
    <property type="match status" value="1"/>
</dbReference>
<comment type="caution">
    <text evidence="9">The sequence shown here is derived from an EMBL/GenBank/DDBJ whole genome shotgun (WGS) entry which is preliminary data.</text>
</comment>
<evidence type="ECO:0000256" key="1">
    <source>
        <dbReference type="ARBA" id="ARBA00000085"/>
    </source>
</evidence>
<dbReference type="NCBIfam" id="TIGR00229">
    <property type="entry name" value="sensory_box"/>
    <property type="match status" value="1"/>
</dbReference>
<reference evidence="10" key="1">
    <citation type="journal article" date="2019" name="Int. J. Syst. Evol. Microbiol.">
        <title>The Global Catalogue of Microorganisms (GCM) 10K type strain sequencing project: providing services to taxonomists for standard genome sequencing and annotation.</title>
        <authorList>
            <consortium name="The Broad Institute Genomics Platform"/>
            <consortium name="The Broad Institute Genome Sequencing Center for Infectious Disease"/>
            <person name="Wu L."/>
            <person name="Ma J."/>
        </authorList>
    </citation>
    <scope>NUCLEOTIDE SEQUENCE [LARGE SCALE GENOMIC DNA]</scope>
    <source>
        <strain evidence="10">CECT 7649</strain>
    </source>
</reference>
<dbReference type="InterPro" id="IPR001610">
    <property type="entry name" value="PAC"/>
</dbReference>
<evidence type="ECO:0000256" key="3">
    <source>
        <dbReference type="ARBA" id="ARBA00022553"/>
    </source>
</evidence>
<gene>
    <name evidence="9" type="ORF">ACFQ0S_08180</name>
</gene>
<keyword evidence="10" id="KW-1185">Reference proteome</keyword>
<dbReference type="InterPro" id="IPR036890">
    <property type="entry name" value="HATPase_C_sf"/>
</dbReference>
<evidence type="ECO:0000313" key="10">
    <source>
        <dbReference type="Proteomes" id="UP001597051"/>
    </source>
</evidence>
<dbReference type="CDD" id="cd00130">
    <property type="entry name" value="PAS"/>
    <property type="match status" value="1"/>
</dbReference>
<dbReference type="SMART" id="SM00387">
    <property type="entry name" value="HATPase_c"/>
    <property type="match status" value="1"/>
</dbReference>
<name>A0ABW3J2X6_9FLAO</name>
<dbReference type="InterPro" id="IPR052162">
    <property type="entry name" value="Sensor_kinase/Photoreceptor"/>
</dbReference>
<sequence>MKTKNHSNLKLLEEKNSFYKKLLFQSPDLIFQFTFTKEGTIFFPFLSKSVITHFDLKSEEKSMTAFDSLKSRIIPEDFKAFIARVYKAKLELKTWEHEFRAKIPSKGIRWFKGVASVEQEDNGDINFYGKITDITIYKEQEKEIKLSEQRYLFALEASSEGIWDYDVRNKTVFYSSQTMKILGYDAIDTVDSIFFWDSKIHSDDKVRYFKDVQDHIDEETPYYENSQRMLTKNGEYKWILSRGKIIERDENNLPLRIIGTHSDISIQKEKEENLIRTLQIVEEQNSRLLNFAHIVSHNLRSHSGNIQMLLNIIEEDNGLENISENLSYLRSSSNALTQTIDHLKELVEIQTVLVNKKENLNLNEFLAKTLDILADEISKNKVIINNSISENETLTYNPAYLESILLNLTTNAIRYSHPERVPIISYSITTNEDKKVLNISDNGLGINLERHGKKLFGMYKTFHNHKDSRGIGLFITKNQIEAMGGSVSVKSEVGVGTTFNICFNE</sequence>
<keyword evidence="5" id="KW-0418">Kinase</keyword>
<dbReference type="PROSITE" id="PS50112">
    <property type="entry name" value="PAS"/>
    <property type="match status" value="1"/>
</dbReference>
<feature type="domain" description="PAC" evidence="8">
    <location>
        <begin position="223"/>
        <end position="276"/>
    </location>
</feature>